<evidence type="ECO:0000259" key="1">
    <source>
        <dbReference type="Pfam" id="PF07171"/>
    </source>
</evidence>
<sequence length="502" mass="55973">MKRILIGGMHHESNSFNPIIANKQDFQIAYGEEIFERIRENDAMSGIVQTLKKHEYELLPTVFMRAVPNGEVDTDFYLEVLQEMMTRAQTYHDEKPLDAITLALHGSMRVKDLGDAEGYLLKELRNRFPGVPIYTSLDMHATMTAAMHHFTDGMVGYKTAPHTDCTETGIHAAELTHLALSGQVTTKTSWVKVPVLVAGEKSATNIQPMISLIKALQEAEAKEGILAASYLMGFPWADSQDAQIGVYVVTNNNQALADQTAADLAEYLWSKKEEFSFNAEAYDNQRAIQEAIKSVKEGKKPVYLSDSGDNPTAGAASDCTHLLEDLLKVKELETLGDSIIYGGFYDPEATKACQDMVGQTVTLSIGGKFDPHTSKPVEITGNVLSYQKNWSRNGFLAGDLAVLQVKNLRIVLAETHVGYTDPQMYRDLQLEPEKAGIIICKLGYLTPEHEKLAQRAILVLTKGNTNEDLESIPYQWVQRPMYPLDKGFSYNAWDYMMKKEGN</sequence>
<protein>
    <submittedName>
        <fullName evidence="3">Microcystin degradation protein MlrC, contains DUF1485 domain</fullName>
    </submittedName>
</protein>
<dbReference type="InterPro" id="IPR010799">
    <property type="entry name" value="MlrC_C"/>
</dbReference>
<gene>
    <name evidence="3" type="ORF">SAMN05192551_11419</name>
</gene>
<dbReference type="InterPro" id="IPR015995">
    <property type="entry name" value="MlrC_N"/>
</dbReference>
<accession>A0A1I3HMK3</accession>
<evidence type="ECO:0000259" key="2">
    <source>
        <dbReference type="Pfam" id="PF07364"/>
    </source>
</evidence>
<dbReference type="STRING" id="69895.SAMN05192551_11419"/>
<proteinExistence type="predicted"/>
<reference evidence="4" key="1">
    <citation type="submission" date="2016-10" db="EMBL/GenBank/DDBJ databases">
        <authorList>
            <person name="Varghese N."/>
            <person name="Submissions S."/>
        </authorList>
    </citation>
    <scope>NUCLEOTIDE SEQUENCE [LARGE SCALE GENOMIC DNA]</scope>
    <source>
        <strain evidence="4">Z-7934</strain>
    </source>
</reference>
<evidence type="ECO:0000313" key="4">
    <source>
        <dbReference type="Proteomes" id="UP000199287"/>
    </source>
</evidence>
<evidence type="ECO:0000313" key="3">
    <source>
        <dbReference type="EMBL" id="SFI37008.1"/>
    </source>
</evidence>
<dbReference type="AlphaFoldDB" id="A0A1I3HMK3"/>
<dbReference type="PIRSF" id="PIRSF012702">
    <property type="entry name" value="UCP012702"/>
    <property type="match status" value="1"/>
</dbReference>
<feature type="domain" description="Microcystin LR degradation protein MlrC N-terminal" evidence="2">
    <location>
        <begin position="3"/>
        <end position="291"/>
    </location>
</feature>
<dbReference type="RefSeq" id="WP_093373793.1">
    <property type="nucleotide sequence ID" value="NZ_FOQA01000014.1"/>
</dbReference>
<keyword evidence="4" id="KW-1185">Reference proteome</keyword>
<organism evidence="3 4">
    <name type="scientific">Tindallia magadiensis</name>
    <dbReference type="NCBI Taxonomy" id="69895"/>
    <lineage>
        <taxon>Bacteria</taxon>
        <taxon>Bacillati</taxon>
        <taxon>Bacillota</taxon>
        <taxon>Clostridia</taxon>
        <taxon>Peptostreptococcales</taxon>
        <taxon>Tindalliaceae</taxon>
        <taxon>Tindallia</taxon>
    </lineage>
</organism>
<dbReference type="OrthoDB" id="9815420at2"/>
<feature type="domain" description="Microcystin LR degradation protein MlrC C-terminal" evidence="1">
    <location>
        <begin position="304"/>
        <end position="475"/>
    </location>
</feature>
<dbReference type="Pfam" id="PF07171">
    <property type="entry name" value="MlrC_C"/>
    <property type="match status" value="1"/>
</dbReference>
<dbReference type="InterPro" id="IPR009197">
    <property type="entry name" value="MlrC"/>
</dbReference>
<dbReference type="Proteomes" id="UP000199287">
    <property type="component" value="Unassembled WGS sequence"/>
</dbReference>
<name>A0A1I3HMK3_9FIRM</name>
<dbReference type="Pfam" id="PF07364">
    <property type="entry name" value="DUF1485"/>
    <property type="match status" value="1"/>
</dbReference>
<dbReference type="EMBL" id="FOQA01000014">
    <property type="protein sequence ID" value="SFI37008.1"/>
    <property type="molecule type" value="Genomic_DNA"/>
</dbReference>